<feature type="region of interest" description="Disordered" evidence="1">
    <location>
        <begin position="208"/>
        <end position="272"/>
    </location>
</feature>
<evidence type="ECO:0000313" key="2">
    <source>
        <dbReference type="EMBL" id="KAJ7761368.1"/>
    </source>
</evidence>
<dbReference type="EMBL" id="JARKIB010000035">
    <property type="protein sequence ID" value="KAJ7761368.1"/>
    <property type="molecule type" value="Genomic_DNA"/>
</dbReference>
<dbReference type="Proteomes" id="UP001215598">
    <property type="component" value="Unassembled WGS sequence"/>
</dbReference>
<feature type="compositionally biased region" description="Basic residues" evidence="1">
    <location>
        <begin position="259"/>
        <end position="268"/>
    </location>
</feature>
<dbReference type="AlphaFoldDB" id="A0AAD7JF46"/>
<organism evidence="2 3">
    <name type="scientific">Mycena metata</name>
    <dbReference type="NCBI Taxonomy" id="1033252"/>
    <lineage>
        <taxon>Eukaryota</taxon>
        <taxon>Fungi</taxon>
        <taxon>Dikarya</taxon>
        <taxon>Basidiomycota</taxon>
        <taxon>Agaricomycotina</taxon>
        <taxon>Agaricomycetes</taxon>
        <taxon>Agaricomycetidae</taxon>
        <taxon>Agaricales</taxon>
        <taxon>Marasmiineae</taxon>
        <taxon>Mycenaceae</taxon>
        <taxon>Mycena</taxon>
    </lineage>
</organism>
<accession>A0AAD7JF46</accession>
<protein>
    <submittedName>
        <fullName evidence="2">Uncharacterized protein</fullName>
    </submittedName>
</protein>
<name>A0AAD7JF46_9AGAR</name>
<keyword evidence="3" id="KW-1185">Reference proteome</keyword>
<evidence type="ECO:0000256" key="1">
    <source>
        <dbReference type="SAM" id="MobiDB-lite"/>
    </source>
</evidence>
<feature type="compositionally biased region" description="Basic and acidic residues" evidence="1">
    <location>
        <begin position="341"/>
        <end position="352"/>
    </location>
</feature>
<reference evidence="2" key="1">
    <citation type="submission" date="2023-03" db="EMBL/GenBank/DDBJ databases">
        <title>Massive genome expansion in bonnet fungi (Mycena s.s.) driven by repeated elements and novel gene families across ecological guilds.</title>
        <authorList>
            <consortium name="Lawrence Berkeley National Laboratory"/>
            <person name="Harder C.B."/>
            <person name="Miyauchi S."/>
            <person name="Viragh M."/>
            <person name="Kuo A."/>
            <person name="Thoen E."/>
            <person name="Andreopoulos B."/>
            <person name="Lu D."/>
            <person name="Skrede I."/>
            <person name="Drula E."/>
            <person name="Henrissat B."/>
            <person name="Morin E."/>
            <person name="Kohler A."/>
            <person name="Barry K."/>
            <person name="LaButti K."/>
            <person name="Morin E."/>
            <person name="Salamov A."/>
            <person name="Lipzen A."/>
            <person name="Mereny Z."/>
            <person name="Hegedus B."/>
            <person name="Baldrian P."/>
            <person name="Stursova M."/>
            <person name="Weitz H."/>
            <person name="Taylor A."/>
            <person name="Grigoriev I.V."/>
            <person name="Nagy L.G."/>
            <person name="Martin F."/>
            <person name="Kauserud H."/>
        </authorList>
    </citation>
    <scope>NUCLEOTIDE SEQUENCE</scope>
    <source>
        <strain evidence="2">CBHHK182m</strain>
    </source>
</reference>
<comment type="caution">
    <text evidence="2">The sequence shown here is derived from an EMBL/GenBank/DDBJ whole genome shotgun (WGS) entry which is preliminary data.</text>
</comment>
<evidence type="ECO:0000313" key="3">
    <source>
        <dbReference type="Proteomes" id="UP001215598"/>
    </source>
</evidence>
<proteinExistence type="predicted"/>
<feature type="region of interest" description="Disordered" evidence="1">
    <location>
        <begin position="304"/>
        <end position="364"/>
    </location>
</feature>
<gene>
    <name evidence="2" type="ORF">B0H16DRAFT_1456115</name>
</gene>
<sequence length="408" mass="46191">MPNCYNQKDNLRACYYHRNTCSLSSLDSGAGRLVPSTQFEDTHLPLLTAGPLHFWSDVNSYPRRIAHPELSVERLQQNSNQPDKGLRKWRMYTHPPTPGTKNFEFFLCCREFTVGQIFRKIRPTVNSPNYWFSDSVRIIIFFPPSTGRAFELASTHQAGRFTPGKDMVEATSVAATASETSVGTILKPTSRGGAARWVWKRGKRPEADLMPTGVNMSHFDQTPARHQEPTKEIRNRKKTRTTTPYRPLGGMQCGTRSKQISRGKKKGGSKAFPRKLATLPTRYTGAGAAAARWNAWAERWWERGSRQTKKKVEVKPSRATSPRCPRVTPEPGQPLHGGMHGQRDGLARDDFRPKRKNKGEKGSAITRGWAKWPVWDWSAREQLLEFEISQEHGGEWCGEVIGMEWGQG</sequence>
<feature type="compositionally biased region" description="Basic and acidic residues" evidence="1">
    <location>
        <begin position="304"/>
        <end position="316"/>
    </location>
</feature>
<feature type="compositionally biased region" description="Basic and acidic residues" evidence="1">
    <location>
        <begin position="223"/>
        <end position="233"/>
    </location>
</feature>